<keyword evidence="3" id="KW-0560">Oxidoreductase</keyword>
<dbReference type="InterPro" id="IPR036188">
    <property type="entry name" value="FAD/NAD-bd_sf"/>
</dbReference>
<dbReference type="PANTHER" id="PTHR23023">
    <property type="entry name" value="DIMETHYLANILINE MONOOXYGENASE"/>
    <property type="match status" value="1"/>
</dbReference>
<reference evidence="4" key="1">
    <citation type="submission" date="2021-10" db="EMBL/GenBank/DDBJ databases">
        <title>Streptomyces nigrumlapis sp.nov.,an antimicrobial producing actinobacterium isolated from Black Gobi rocks.</title>
        <authorList>
            <person name="Wen Y."/>
            <person name="Zhang W."/>
            <person name="Liu X.G."/>
        </authorList>
    </citation>
    <scope>NUCLEOTIDE SEQUENCE</scope>
    <source>
        <strain evidence="4">ST13-2-2</strain>
    </source>
</reference>
<evidence type="ECO:0000256" key="1">
    <source>
        <dbReference type="ARBA" id="ARBA00022630"/>
    </source>
</evidence>
<evidence type="ECO:0000256" key="3">
    <source>
        <dbReference type="ARBA" id="ARBA00023002"/>
    </source>
</evidence>
<gene>
    <name evidence="4" type="ORF">K9S39_08915</name>
</gene>
<accession>A0ABY4M2G8</accession>
<dbReference type="Gene3D" id="3.50.50.60">
    <property type="entry name" value="FAD/NAD(P)-binding domain"/>
    <property type="match status" value="1"/>
</dbReference>
<organism evidence="4 5">
    <name type="scientific">Streptomyces halobius</name>
    <dbReference type="NCBI Taxonomy" id="2879846"/>
    <lineage>
        <taxon>Bacteria</taxon>
        <taxon>Bacillati</taxon>
        <taxon>Actinomycetota</taxon>
        <taxon>Actinomycetes</taxon>
        <taxon>Kitasatosporales</taxon>
        <taxon>Streptomycetaceae</taxon>
        <taxon>Streptomyces</taxon>
    </lineage>
</organism>
<evidence type="ECO:0000256" key="2">
    <source>
        <dbReference type="ARBA" id="ARBA00022827"/>
    </source>
</evidence>
<keyword evidence="2" id="KW-0274">FAD</keyword>
<evidence type="ECO:0000313" key="4">
    <source>
        <dbReference type="EMBL" id="UQA91956.1"/>
    </source>
</evidence>
<keyword evidence="1" id="KW-0285">Flavoprotein</keyword>
<dbReference type="RefSeq" id="WP_248862771.1">
    <property type="nucleotide sequence ID" value="NZ_CP086322.1"/>
</dbReference>
<proteinExistence type="predicted"/>
<evidence type="ECO:0008006" key="6">
    <source>
        <dbReference type="Google" id="ProtNLM"/>
    </source>
</evidence>
<sequence>MQPNVAILGAGPVGLDAALACADAGWLFTVYEASDTIAGHVRDWSHVRLFTPWDLNTSWRMRTHLTRAGHPVPSGDRCPTGGELVTQLLEPLAPSPALAGRIRYRTRVAAIARTGLLKHEQIGTPARATAPFTLLLDTPDGEDTVEADLVLDCTGTYSHPNTLGNGGIPAPGERALAHRITRTLPNVDDPDRWAGTVLLVGAGKSAQTAARDLATLPGTRLEWAVRSPAPDWGAITDDTLPGRQELVDTSQHLADGSCDRVTVHTGAHVQSLHPDGDLPPALDSFPTFSTPLEQGGPPCAGEAPMCARLATAAGPRSVICDHVISLTGYTGDHSLYRQLHVHECYATGAPMNLSAALLGAAGGDCLAQPAPGIDQLRTPEPGFFILGAKSYGRLNTFLLRTGYEQVDAVVSAHPPAGQPCTEVPTAS</sequence>
<dbReference type="InterPro" id="IPR050346">
    <property type="entry name" value="FMO-like"/>
</dbReference>
<dbReference type="PRINTS" id="PR00368">
    <property type="entry name" value="FADPNR"/>
</dbReference>
<protein>
    <recommendedName>
        <fullName evidence="6">Flavoprotein</fullName>
    </recommendedName>
</protein>
<keyword evidence="5" id="KW-1185">Reference proteome</keyword>
<evidence type="ECO:0000313" key="5">
    <source>
        <dbReference type="Proteomes" id="UP000830115"/>
    </source>
</evidence>
<name>A0ABY4M2G8_9ACTN</name>
<dbReference type="SUPFAM" id="SSF51905">
    <property type="entry name" value="FAD/NAD(P)-binding domain"/>
    <property type="match status" value="1"/>
</dbReference>
<dbReference type="EMBL" id="CP086322">
    <property type="protein sequence ID" value="UQA91956.1"/>
    <property type="molecule type" value="Genomic_DNA"/>
</dbReference>
<dbReference type="Gene3D" id="3.40.50.720">
    <property type="entry name" value="NAD(P)-binding Rossmann-like Domain"/>
    <property type="match status" value="1"/>
</dbReference>
<dbReference type="Proteomes" id="UP000830115">
    <property type="component" value="Chromosome"/>
</dbReference>